<evidence type="ECO:0008006" key="4">
    <source>
        <dbReference type="Google" id="ProtNLM"/>
    </source>
</evidence>
<dbReference type="PANTHER" id="PTHR43611:SF3">
    <property type="entry name" value="FLAVIN MONONUCLEOTIDE HYDROLASE 1, CHLOROPLATIC"/>
    <property type="match status" value="1"/>
</dbReference>
<protein>
    <recommendedName>
        <fullName evidence="4">HAD family phosphatase</fullName>
    </recommendedName>
</protein>
<dbReference type="Proteomes" id="UP001301350">
    <property type="component" value="Unassembled WGS sequence"/>
</dbReference>
<evidence type="ECO:0000313" key="3">
    <source>
        <dbReference type="Proteomes" id="UP001301350"/>
    </source>
</evidence>
<dbReference type="InterPro" id="IPR036412">
    <property type="entry name" value="HAD-like_sf"/>
</dbReference>
<dbReference type="SUPFAM" id="SSF56784">
    <property type="entry name" value="HAD-like"/>
    <property type="match status" value="1"/>
</dbReference>
<evidence type="ECO:0000256" key="1">
    <source>
        <dbReference type="SAM" id="MobiDB-lite"/>
    </source>
</evidence>
<dbReference type="PANTHER" id="PTHR43611">
    <property type="entry name" value="ALPHA-D-GLUCOSE 1-PHOSPHATE PHOSPHATASE"/>
    <property type="match status" value="1"/>
</dbReference>
<dbReference type="InterPro" id="IPR023214">
    <property type="entry name" value="HAD_sf"/>
</dbReference>
<proteinExistence type="predicted"/>
<dbReference type="AlphaFoldDB" id="A0AAV9IWX6"/>
<evidence type="ECO:0000313" key="2">
    <source>
        <dbReference type="EMBL" id="KAK4536595.1"/>
    </source>
</evidence>
<name>A0AAV9IWX6_CYACA</name>
<sequence>MAGFVAPAAPDRRHRPTHRSALPVSLGRHRLRQCRPCHALLCTADRTVVFFDVMDTIVRDPFFRGMHRHFGFNSFDDFIAAKHPHTWVEWESGAVDESQLAQRFFRQASELPPRLAPLCRFDGDAFRQYLLQQYAFVDAGMEALLAELHRQPHLELHLFSNYPPYYRLIEQRLQLSRYLRWTAISCETGLRKPALEAYWDAARRAHCPLDGCILIDDRQCNVDAALQAGFRDAIHFGGGSGDLRRALHEHGLLK</sequence>
<accession>A0AAV9IWX6</accession>
<organism evidence="2 3">
    <name type="scientific">Cyanidium caldarium</name>
    <name type="common">Red alga</name>
    <dbReference type="NCBI Taxonomy" id="2771"/>
    <lineage>
        <taxon>Eukaryota</taxon>
        <taxon>Rhodophyta</taxon>
        <taxon>Bangiophyceae</taxon>
        <taxon>Cyanidiales</taxon>
        <taxon>Cyanidiaceae</taxon>
        <taxon>Cyanidium</taxon>
    </lineage>
</organism>
<feature type="region of interest" description="Disordered" evidence="1">
    <location>
        <begin position="1"/>
        <end position="20"/>
    </location>
</feature>
<comment type="caution">
    <text evidence="2">The sequence shown here is derived from an EMBL/GenBank/DDBJ whole genome shotgun (WGS) entry which is preliminary data.</text>
</comment>
<reference evidence="2 3" key="1">
    <citation type="submission" date="2022-07" db="EMBL/GenBank/DDBJ databases">
        <title>Genome-wide signatures of adaptation to extreme environments.</title>
        <authorList>
            <person name="Cho C.H."/>
            <person name="Yoon H.S."/>
        </authorList>
    </citation>
    <scope>NUCLEOTIDE SEQUENCE [LARGE SCALE GENOMIC DNA]</scope>
    <source>
        <strain evidence="2 3">DBV 063 E5</strain>
    </source>
</reference>
<keyword evidence="3" id="KW-1185">Reference proteome</keyword>
<dbReference type="Gene3D" id="3.40.50.1000">
    <property type="entry name" value="HAD superfamily/HAD-like"/>
    <property type="match status" value="1"/>
</dbReference>
<dbReference type="EMBL" id="JANCYW010000009">
    <property type="protein sequence ID" value="KAK4536595.1"/>
    <property type="molecule type" value="Genomic_DNA"/>
</dbReference>
<gene>
    <name evidence="2" type="ORF">CDCA_CDCA09G2620</name>
</gene>